<dbReference type="EMBL" id="CP078145">
    <property type="protein sequence ID" value="QXN90535.1"/>
    <property type="molecule type" value="Genomic_DNA"/>
</dbReference>
<organism evidence="2 3">
    <name type="scientific">Nocardia iowensis</name>
    <dbReference type="NCBI Taxonomy" id="204891"/>
    <lineage>
        <taxon>Bacteria</taxon>
        <taxon>Bacillati</taxon>
        <taxon>Actinomycetota</taxon>
        <taxon>Actinomycetes</taxon>
        <taxon>Mycobacteriales</taxon>
        <taxon>Nocardiaceae</taxon>
        <taxon>Nocardia</taxon>
    </lineage>
</organism>
<reference evidence="2 3" key="1">
    <citation type="submission" date="2021-07" db="EMBL/GenBank/DDBJ databases">
        <title>Whole Genome Sequence of Nocardia Iowensis.</title>
        <authorList>
            <person name="Lamm A."/>
            <person name="Collins-Fairclough A.M."/>
            <person name="Bunk B."/>
            <person name="Sproer C."/>
        </authorList>
    </citation>
    <scope>NUCLEOTIDE SEQUENCE [LARGE SCALE GENOMIC DNA]</scope>
    <source>
        <strain evidence="2 3">NRRL 5646</strain>
    </source>
</reference>
<keyword evidence="3" id="KW-1185">Reference proteome</keyword>
<feature type="domain" description="Putative amidase" evidence="1">
    <location>
        <begin position="243"/>
        <end position="395"/>
    </location>
</feature>
<dbReference type="Pfam" id="PF12671">
    <property type="entry name" value="Amidase_6"/>
    <property type="match status" value="1"/>
</dbReference>
<dbReference type="Proteomes" id="UP000694257">
    <property type="component" value="Chromosome"/>
</dbReference>
<gene>
    <name evidence="2" type="ORF">KV110_34950</name>
</gene>
<accession>A0ABX8RLP3</accession>
<evidence type="ECO:0000313" key="2">
    <source>
        <dbReference type="EMBL" id="QXN90535.1"/>
    </source>
</evidence>
<dbReference type="InterPro" id="IPR024301">
    <property type="entry name" value="Amidase_6"/>
</dbReference>
<evidence type="ECO:0000313" key="3">
    <source>
        <dbReference type="Proteomes" id="UP000694257"/>
    </source>
</evidence>
<sequence length="419" mass="45423">MATFAELRDAKPDLWQSAADDLLAISKQTERTADNIHANGVKPLEDSWPDKTGSLARGVLTRVANRMVNASIMSRGAMSALDVLQDAVAIAQRQLSAAVNYATAAQLSVDANGRVVIPPDIPFEPSLYISQMNAQRMIDDAIEAATQADQACVEAIAAVSVDPDDVTKAQAQAHQSTAVHKALEALRNTLPDGLSPMQVREWWQSLTPQQQKDLMRAVPVELAKLDGIPEDVKKSLRDDGRGYDPVNAVSWALAHANDTGIDVFNNNCANFASHALRAGGLKDKMDFWSWGTLDSDNWGTSPAGDVGVPFIEGKTHTESWYNSDSQRKFFLENGGTQVSVSDARPGDIVYFDYNDGPGGHPDGVSHHTAIVTAVMPDGEVLYTQHTPGASNQSLQNRLPMVEQGEGRQNITVVRPKETW</sequence>
<proteinExistence type="predicted"/>
<evidence type="ECO:0000259" key="1">
    <source>
        <dbReference type="Pfam" id="PF12671"/>
    </source>
</evidence>
<name>A0ABX8RLP3_NOCIO</name>
<dbReference type="RefSeq" id="WP_218471404.1">
    <property type="nucleotide sequence ID" value="NZ_BAABJN010000006.1"/>
</dbReference>
<protein>
    <submittedName>
        <fullName evidence="2">Amidase domain-containing protein</fullName>
    </submittedName>
</protein>